<dbReference type="EMBL" id="FN545171">
    <property type="protein sequence ID" value="CBA72096.1"/>
    <property type="molecule type" value="Genomic_DNA"/>
</dbReference>
<keyword evidence="1" id="KW-1133">Transmembrane helix</keyword>
<name>D2TXH9_9GAMM</name>
<proteinExistence type="predicted"/>
<gene>
    <name evidence="2" type="ORF">ARN_08010</name>
</gene>
<feature type="transmembrane region" description="Helical" evidence="1">
    <location>
        <begin position="24"/>
        <end position="45"/>
    </location>
</feature>
<keyword evidence="1" id="KW-0472">Membrane</keyword>
<protein>
    <submittedName>
        <fullName evidence="2">Uncharacterized protein</fullName>
    </submittedName>
</protein>
<accession>D2TXH9</accession>
<evidence type="ECO:0000256" key="1">
    <source>
        <dbReference type="SAM" id="Phobius"/>
    </source>
</evidence>
<keyword evidence="1" id="KW-0812">Transmembrane</keyword>
<reference evidence="2" key="1">
    <citation type="journal article" date="2010" name="Insect Mol. Biol.">
        <title>The draft genome sequence of Arsenophonus nasoniae, son-killer bacterium of Nasonia vitripennis, reveals genes associated with virulence and symbiosis.</title>
        <authorList>
            <person name="Wilkes T."/>
            <person name="Darby A.C."/>
            <person name="Choi J."/>
            <person name="Colborne J.K."/>
            <person name="Werren J.H."/>
            <person name="Hurst G.D.D."/>
        </authorList>
    </citation>
    <scope>NUCLEOTIDE SEQUENCE</scope>
</reference>
<evidence type="ECO:0000313" key="2">
    <source>
        <dbReference type="EMBL" id="CBA72096.1"/>
    </source>
</evidence>
<dbReference type="AlphaFoldDB" id="D2TXH9"/>
<organism evidence="2">
    <name type="scientific">Arsenophonus nasoniae</name>
    <name type="common">son-killer infecting Nasonia vitripennis</name>
    <dbReference type="NCBI Taxonomy" id="638"/>
    <lineage>
        <taxon>Bacteria</taxon>
        <taxon>Pseudomonadati</taxon>
        <taxon>Pseudomonadota</taxon>
        <taxon>Gammaproteobacteria</taxon>
        <taxon>Enterobacterales</taxon>
        <taxon>Morganellaceae</taxon>
        <taxon>Arsenophonus</taxon>
    </lineage>
</organism>
<sequence>MVQVRYDYSRSGVRLKRFNMDKGLSIGVMIGTDFLFLFWFAKIYLFPTLRR</sequence>